<evidence type="ECO:0000313" key="3">
    <source>
        <dbReference type="Proteomes" id="UP000800094"/>
    </source>
</evidence>
<feature type="transmembrane region" description="Helical" evidence="1">
    <location>
        <begin position="15"/>
        <end position="41"/>
    </location>
</feature>
<evidence type="ECO:0000256" key="1">
    <source>
        <dbReference type="SAM" id="Phobius"/>
    </source>
</evidence>
<keyword evidence="1" id="KW-0812">Transmembrane</keyword>
<reference evidence="2" key="1">
    <citation type="journal article" date="2020" name="Stud. Mycol.">
        <title>101 Dothideomycetes genomes: a test case for predicting lifestyles and emergence of pathogens.</title>
        <authorList>
            <person name="Haridas S."/>
            <person name="Albert R."/>
            <person name="Binder M."/>
            <person name="Bloem J."/>
            <person name="Labutti K."/>
            <person name="Salamov A."/>
            <person name="Andreopoulos B."/>
            <person name="Baker S."/>
            <person name="Barry K."/>
            <person name="Bills G."/>
            <person name="Bluhm B."/>
            <person name="Cannon C."/>
            <person name="Castanera R."/>
            <person name="Culley D."/>
            <person name="Daum C."/>
            <person name="Ezra D."/>
            <person name="Gonzalez J."/>
            <person name="Henrissat B."/>
            <person name="Kuo A."/>
            <person name="Liang C."/>
            <person name="Lipzen A."/>
            <person name="Lutzoni F."/>
            <person name="Magnuson J."/>
            <person name="Mondo S."/>
            <person name="Nolan M."/>
            <person name="Ohm R."/>
            <person name="Pangilinan J."/>
            <person name="Park H.-J."/>
            <person name="Ramirez L."/>
            <person name="Alfaro M."/>
            <person name="Sun H."/>
            <person name="Tritt A."/>
            <person name="Yoshinaga Y."/>
            <person name="Zwiers L.-H."/>
            <person name="Turgeon B."/>
            <person name="Goodwin S."/>
            <person name="Spatafora J."/>
            <person name="Crous P."/>
            <person name="Grigoriev I."/>
        </authorList>
    </citation>
    <scope>NUCLEOTIDE SEQUENCE</scope>
    <source>
        <strain evidence="2">CBS 122368</strain>
    </source>
</reference>
<proteinExistence type="predicted"/>
<dbReference type="EMBL" id="ML987206">
    <property type="protein sequence ID" value="KAF2243150.1"/>
    <property type="molecule type" value="Genomic_DNA"/>
</dbReference>
<gene>
    <name evidence="2" type="ORF">BU26DRAFT_127133</name>
</gene>
<sequence>MSTPGSNELRIDAGVFVAVVFVGVTVLIFIVIAWIFGYHVLKDREARKKEMKRRAAYVKDVERGCDKAELELPAEYKIAELEQPGTPELDSKEVRELWVEGCAEEMDAGLGVVELQAEECEVERDGGR</sequence>
<organism evidence="2 3">
    <name type="scientific">Trematosphaeria pertusa</name>
    <dbReference type="NCBI Taxonomy" id="390896"/>
    <lineage>
        <taxon>Eukaryota</taxon>
        <taxon>Fungi</taxon>
        <taxon>Dikarya</taxon>
        <taxon>Ascomycota</taxon>
        <taxon>Pezizomycotina</taxon>
        <taxon>Dothideomycetes</taxon>
        <taxon>Pleosporomycetidae</taxon>
        <taxon>Pleosporales</taxon>
        <taxon>Massarineae</taxon>
        <taxon>Trematosphaeriaceae</taxon>
        <taxon>Trematosphaeria</taxon>
    </lineage>
</organism>
<keyword evidence="3" id="KW-1185">Reference proteome</keyword>
<dbReference type="RefSeq" id="XP_033678154.1">
    <property type="nucleotide sequence ID" value="XM_033819594.1"/>
</dbReference>
<keyword evidence="1" id="KW-1133">Transmembrane helix</keyword>
<dbReference type="Proteomes" id="UP000800094">
    <property type="component" value="Unassembled WGS sequence"/>
</dbReference>
<keyword evidence="1" id="KW-0472">Membrane</keyword>
<evidence type="ECO:0000313" key="2">
    <source>
        <dbReference type="EMBL" id="KAF2243150.1"/>
    </source>
</evidence>
<accession>A0A6A6I0Q1</accession>
<name>A0A6A6I0Q1_9PLEO</name>
<dbReference type="AlphaFoldDB" id="A0A6A6I0Q1"/>
<protein>
    <submittedName>
        <fullName evidence="2">Uncharacterized protein</fullName>
    </submittedName>
</protein>
<dbReference type="GeneID" id="54572924"/>